<evidence type="ECO:0000256" key="4">
    <source>
        <dbReference type="ARBA" id="ARBA00022989"/>
    </source>
</evidence>
<evidence type="ECO:0000256" key="1">
    <source>
        <dbReference type="ARBA" id="ARBA00004651"/>
    </source>
</evidence>
<evidence type="ECO:0000313" key="6">
    <source>
        <dbReference type="EMBL" id="CUR42990.1"/>
    </source>
</evidence>
<accession>A0A0U5JZH7</accession>
<dbReference type="GO" id="GO:0005886">
    <property type="term" value="C:plasma membrane"/>
    <property type="evidence" value="ECO:0007669"/>
    <property type="project" value="UniProtKB-SubCell"/>
</dbReference>
<organism evidence="6">
    <name type="scientific">Limosilactobacillus reuteri</name>
    <name type="common">Lactobacillus reuteri</name>
    <dbReference type="NCBI Taxonomy" id="1598"/>
    <lineage>
        <taxon>Bacteria</taxon>
        <taxon>Bacillati</taxon>
        <taxon>Bacillota</taxon>
        <taxon>Bacilli</taxon>
        <taxon>Lactobacillales</taxon>
        <taxon>Lactobacillaceae</taxon>
        <taxon>Limosilactobacillus</taxon>
    </lineage>
</organism>
<evidence type="ECO:0000256" key="5">
    <source>
        <dbReference type="ARBA" id="ARBA00023136"/>
    </source>
</evidence>
<dbReference type="Pfam" id="PF03606">
    <property type="entry name" value="DcuC"/>
    <property type="match status" value="1"/>
</dbReference>
<comment type="subcellular location">
    <subcellularLocation>
        <location evidence="1">Cell membrane</location>
        <topology evidence="1">Multi-pass membrane protein</topology>
    </subcellularLocation>
</comment>
<name>A0A0U5JZH7_LIMRT</name>
<keyword evidence="4" id="KW-1133">Transmembrane helix</keyword>
<keyword evidence="2" id="KW-1003">Cell membrane</keyword>
<dbReference type="InterPro" id="IPR018385">
    <property type="entry name" value="C4_dicarb_anaerob_car-like"/>
</dbReference>
<proteinExistence type="predicted"/>
<protein>
    <submittedName>
        <fullName evidence="6">Arginine/ornithine antiporter ArcD</fullName>
    </submittedName>
</protein>
<gene>
    <name evidence="6" type="primary">arcD2</name>
    <name evidence="6" type="ORF">LRLP16767_LRLP167_00781</name>
</gene>
<evidence type="ECO:0000256" key="2">
    <source>
        <dbReference type="ARBA" id="ARBA00022475"/>
    </source>
</evidence>
<evidence type="ECO:0000256" key="3">
    <source>
        <dbReference type="ARBA" id="ARBA00022692"/>
    </source>
</evidence>
<reference evidence="6" key="1">
    <citation type="submission" date="2015-10" db="EMBL/GenBank/DDBJ databases">
        <authorList>
            <person name="Gilbert D.G."/>
        </authorList>
    </citation>
    <scope>NUCLEOTIDE SEQUENCE</scope>
    <source>
        <strain evidence="6">Lp167-67</strain>
    </source>
</reference>
<sequence>MMGEATAGKKHRFKLKMPGAFTILFFLTVIAVMLTWIVPAGSYSKLAYVNDHLQVTQPTGEKLVIRQHRQH</sequence>
<dbReference type="EMBL" id="LN887737">
    <property type="protein sequence ID" value="CUR42990.1"/>
    <property type="molecule type" value="Genomic_DNA"/>
</dbReference>
<dbReference type="AlphaFoldDB" id="A0A0U5JZH7"/>
<keyword evidence="5" id="KW-0472">Membrane</keyword>
<keyword evidence="3" id="KW-0812">Transmembrane</keyword>